<keyword evidence="2" id="KW-1185">Reference proteome</keyword>
<accession>A0AAE3W040</accession>
<dbReference type="AlphaFoldDB" id="A0AAE3W040"/>
<evidence type="ECO:0000313" key="1">
    <source>
        <dbReference type="EMBL" id="MDQ0366860.1"/>
    </source>
</evidence>
<dbReference type="EMBL" id="JAUSUZ010000001">
    <property type="protein sequence ID" value="MDQ0366860.1"/>
    <property type="molecule type" value="Genomic_DNA"/>
</dbReference>
<name>A0AAE3W040_9ACTN</name>
<reference evidence="1 2" key="1">
    <citation type="submission" date="2023-07" db="EMBL/GenBank/DDBJ databases">
        <title>Sequencing the genomes of 1000 actinobacteria strains.</title>
        <authorList>
            <person name="Klenk H.-P."/>
        </authorList>
    </citation>
    <scope>NUCLEOTIDE SEQUENCE [LARGE SCALE GENOMIC DNA]</scope>
    <source>
        <strain evidence="1 2">DSM 44709</strain>
    </source>
</reference>
<proteinExistence type="predicted"/>
<gene>
    <name evidence="1" type="ORF">J2S42_003529</name>
</gene>
<dbReference type="Proteomes" id="UP001240236">
    <property type="component" value="Unassembled WGS sequence"/>
</dbReference>
<evidence type="ECO:0000313" key="2">
    <source>
        <dbReference type="Proteomes" id="UP001240236"/>
    </source>
</evidence>
<dbReference type="RefSeq" id="WP_307240493.1">
    <property type="nucleotide sequence ID" value="NZ_JAUSUZ010000001.1"/>
</dbReference>
<comment type="caution">
    <text evidence="1">The sequence shown here is derived from an EMBL/GenBank/DDBJ whole genome shotgun (WGS) entry which is preliminary data.</text>
</comment>
<organism evidence="1 2">
    <name type="scientific">Catenuloplanes indicus</name>
    <dbReference type="NCBI Taxonomy" id="137267"/>
    <lineage>
        <taxon>Bacteria</taxon>
        <taxon>Bacillati</taxon>
        <taxon>Actinomycetota</taxon>
        <taxon>Actinomycetes</taxon>
        <taxon>Micromonosporales</taxon>
        <taxon>Micromonosporaceae</taxon>
        <taxon>Catenuloplanes</taxon>
    </lineage>
</organism>
<sequence>MNNLLTLPGRHGTLDIHIAVRPAGEVAFQIASARMAGTVVFRPCPLPGQAVPDAVVVRFGDGDSVLADQLTDRPVLDGLRLLGGGVTMLERMDWLATIDPVHRHGGRLTAIPRRSARYLDAVLSVLADQYRAMNPHQLALAAARATANDRLGTLVHTQLLPTARLAATARGELTELHNLAGRLQQLSPLRLAGVPAQCEPAWPQVHPDTVITAVTTVTG</sequence>
<protein>
    <submittedName>
        <fullName evidence="1">Uncharacterized protein</fullName>
    </submittedName>
</protein>